<evidence type="ECO:0000313" key="3">
    <source>
        <dbReference type="EMBL" id="CDI51825.1"/>
    </source>
</evidence>
<dbReference type="InterPro" id="IPR022185">
    <property type="entry name" value="DUF3712"/>
</dbReference>
<feature type="region of interest" description="Disordered" evidence="1">
    <location>
        <begin position="1"/>
        <end position="29"/>
    </location>
</feature>
<keyword evidence="2" id="KW-0812">Transmembrane</keyword>
<dbReference type="InterPro" id="IPR046368">
    <property type="entry name" value="Tag1"/>
</dbReference>
<protein>
    <submittedName>
        <fullName evidence="3">Conserved hypothetical Ustilago-specific protein</fullName>
    </submittedName>
</protein>
<dbReference type="EMBL" id="HG529520">
    <property type="protein sequence ID" value="CDI51825.1"/>
    <property type="molecule type" value="Genomic_DNA"/>
</dbReference>
<dbReference type="Pfam" id="PF12505">
    <property type="entry name" value="DUF3712"/>
    <property type="match status" value="6"/>
</dbReference>
<evidence type="ECO:0000256" key="2">
    <source>
        <dbReference type="SAM" id="Phobius"/>
    </source>
</evidence>
<keyword evidence="2" id="KW-0472">Membrane</keyword>
<feature type="transmembrane region" description="Helical" evidence="2">
    <location>
        <begin position="57"/>
        <end position="82"/>
    </location>
</feature>
<evidence type="ECO:0000256" key="1">
    <source>
        <dbReference type="SAM" id="MobiDB-lite"/>
    </source>
</evidence>
<reference evidence="3" key="1">
    <citation type="journal article" date="2014" name="Genome Biol. Evol.">
        <title>Gene Loss Rather Than Gene Gain Is Associated with a Host Jump from Monocots to Dicots in the Smut Fungus Melanopsichium pennsylvanicum.</title>
        <authorList>
            <person name="Sharma R."/>
            <person name="Mishra B."/>
            <person name="Runge F."/>
            <person name="Thines M."/>
        </authorList>
    </citation>
    <scope>NUCLEOTIDE SEQUENCE</scope>
    <source>
        <strain evidence="3">4</strain>
    </source>
</reference>
<dbReference type="PANTHER" id="PTHR35895:SF1">
    <property type="entry name" value="LIPID-BINDING SERUM GLYCOPROTEIN C-TERMINAL DOMAIN-CONTAINING PROTEIN"/>
    <property type="match status" value="1"/>
</dbReference>
<accession>A0A077QQX6</accession>
<sequence>MADDGYGSRENLRRRSAPQSVNSDAPAAAGFYQPGQPIGFIRARGSPYEKKYFSRKLGYCCLFIAPGFLLVTLAITLLPVLYAVANHALHTAVLHVYQSNITAPTNNSFPLTLEGQTTKVGIFPAHLYFREPVQVYWVLPPQPGQVASPETLTEVNLGQFRLDYIGAAAGHGRIKQATNFEIHDVEGFGEFAKFLISQPEFTWKLNCSSVHVEAFSFLPTYKNVVFNKHIIIKGFNNFEDVEILDFQLPGDDPQGGISLSVTTSLVNPSPFGVQLGTLDLGLYYQGLFLGPASTSNLNVSTGRNVITLNGRLVPHNDNATALDLLGKLFTGYINGQTLPTQARGVSVRQADGQNIGWLSTGITALELAVPLKAPQPINPIKSISIGSLALAYTPETAYDPTAFSSALSAVLGLPFGFSLSIVDTANTFTILFQGAQVATINSAYSNTTTQLTLVSAGQTAGTLNLTLPPSTLTLANDTAAARKELEDFQTYLTLSNGTAIRLQGAAKAVTDTPLGRVLLDGIIFDVDSGLLGLQGLNAYPTLITSVDVTGGTSDGILLSVGTTLVNPSNLNLTIGDSSFQLVNRDVLGTVTIPGLNLMIGRNDVNATSVFNPNTSPYGLETLNRFISGQDTDLGINGFSGSTQVSSLLPALSQIRLKSTLPGLKSTLVQSANLTVLDTTGITNNVANSTVFLANPFTSALTITRIRSNVTSHGIFVASIDTPLNFVAQGHAVTQSPPIALGLNLYPPDIFALVRALAIQSGQNPAYIDGVVQLGGYTLSPTTSANTRRSLIEDEEDSYDYEEDNELAYAMMDGVNSVETLANVADWAERDESMAVDETGTLKKRANLYTGFDLPSYIDRAFRSATTNLEIVSEANIGDYSTTLTFAQQDVPLGTDVTLNLLLPVLAGPIVQKIVDNAILNIDRVTILNPQQNSFQTALQGTITNSGPFDATIQFTNGLNVTWNGRLLGQIAMPNVSLAGDVGATLEILAQFVVADVGYLTEFTRYLLTEQSFVWNIAGDGLSVAALGIEVNDVTISKNVILSAFNGLKNSVIINSFDLPSNDPAGGIHLTAATTIYNPSQVGVQLSRFGVNLDRNNTFIGPSAAQDQFVLQALAVTTLPLVGRLVPQTTDQGLAILSEIFTRFVANMNTEVMVLGDYAGPENVTWLNDGIKALSVQVSLPSQQFTVIRTISINQISLFFTQQTAWNPPSSSNDTQSQFFIPFAFPLDIQQVGGGFIANYQGQDMAVLDIPLSPSITDVTARILTLMFSNVPFAVYDNQHPRFSQFLADTTASNQVTFNLNGQANTKVNTAAGLVSINNIPFNVDTNLLGLQNLNAQPAIVSNLDVYHGYPSYLQINVDTTLFNPSHITIGTGDVTFDVYFQDRKIGTAVISGLVLVPGTNIVPTEVRYSPQGTANTRAGQTLLENYVQGIVSSTIIQGTRDTTPIESLKQALSGIQLNADIPPLRQLLITVARLTIPPNIAQTGIAQANFDLRNPFTASINLQKVKADASYQGIFLGEINQDLSSNPIRAPGHTTISSRYLPFAFDLDPKNLIRFVQAAAAATGTDLGPLPPLFAQVLAQASTQTTISPYPDFNSTNCVSGQQFDVLDAVLRTVQGLTTRLDVQSSDTLDDYFTNLNFVQQPVPTETDRTLLYLLGPAGAPIVQNIVDQAVLTVSIANITGVTNTGFDVSLSGSLTGTGPFDALIEFTEPLTVTWQGRNIAQLSLPPICAFANVGVPTLVTSGHLTITNLGAFTDFATYILANPSFQWTVSSQHLTVRALQIIYSDVIISKNINFKAFNGLPGVTTSNFDVYGETSNTLLIRTDASIPNPATLGIQLDTANFEIFFMGTDIGPIHSTNLFLAALTTTNTVLEGAITAKSGRDLQNTGILFINFLQGMTQILQVTGVSVVTQANGNQPVNWLSAAFKTLTLNVSLPGRIYQIIFSITLSDLTVFVNGDPADSYVVPSSSNSTIATFANPFMFSLQPIQASPHINLSYANGDTAYLDLPLANVQAGTSRGPQDFQALQLMWRRQDIVAVDRPNFQAFFAQLTDTPRGTFALRGGTDVVAKTVIGNIPIDGIPFNVTTTLAGINSFNGVTTLSDVTVSSGTEAFLWVPLKVTLENPSNLTVFTNEAFLPVLFSGTAVGRAEIPVLGLIPGSNLVQAYFYYAPNPQNDSTAQQLLQLYIQPSETDGTSPQSAPLTIDGSAGVQTNLTPYDSLRPALAGVKLATSLQGIGSRIVTEINVYLTLQTVLTGIPNLLGISGALPIVEIDLTAQNVLDTNLYLVGLQTSAKIAGSTPKDASNPDAQVSYTFPTPFGVPSKGSAKSPRVPNVVLPKGLLASLPVIDKNLDIYNNLPVRLGPSAGDSYLAPGLNYNEFNIPTSYFIDAGGVLIPLNPVGAIGDLISQLIAGGLDVAGAIDQLLSGGLLNGNVASSLSTAGKQVICTLGSTVSGITAGLLNPVLQGAGCPGASSSSAVASSTNPVASAAAAGASTVSAVVSSATAAVASGVAAGTSAVGSVVSAVTAGVDSLVNGGSSSAATSATTTSSGGGNILSDLIPRAEPTQML</sequence>
<proteinExistence type="predicted"/>
<dbReference type="PANTHER" id="PTHR35895">
    <property type="entry name" value="CHROMOSOME 16, WHOLE GENOME SHOTGUN SEQUENCE"/>
    <property type="match status" value="1"/>
</dbReference>
<dbReference type="GO" id="GO:0000329">
    <property type="term" value="C:fungal-type vacuole membrane"/>
    <property type="evidence" value="ECO:0007669"/>
    <property type="project" value="InterPro"/>
</dbReference>
<feature type="compositionally biased region" description="Basic and acidic residues" evidence="1">
    <location>
        <begin position="1"/>
        <end position="13"/>
    </location>
</feature>
<feature type="region of interest" description="Disordered" evidence="1">
    <location>
        <begin position="2534"/>
        <end position="2555"/>
    </location>
</feature>
<organism evidence="3">
    <name type="scientific">Melanopsichium pennsylvanicum 4</name>
    <dbReference type="NCBI Taxonomy" id="1398559"/>
    <lineage>
        <taxon>Eukaryota</taxon>
        <taxon>Fungi</taxon>
        <taxon>Dikarya</taxon>
        <taxon>Basidiomycota</taxon>
        <taxon>Ustilaginomycotina</taxon>
        <taxon>Ustilaginomycetes</taxon>
        <taxon>Ustilaginales</taxon>
        <taxon>Ustilaginaceae</taxon>
        <taxon>Melanopsichium</taxon>
    </lineage>
</organism>
<feature type="compositionally biased region" description="Low complexity" evidence="1">
    <location>
        <begin position="2534"/>
        <end position="2546"/>
    </location>
</feature>
<name>A0A077QQX6_9BASI</name>
<keyword evidence="2" id="KW-1133">Transmembrane helix</keyword>